<dbReference type="SUPFAM" id="SSF54909">
    <property type="entry name" value="Dimeric alpha+beta barrel"/>
    <property type="match status" value="1"/>
</dbReference>
<dbReference type="Proteomes" id="UP000095087">
    <property type="component" value="Unassembled WGS sequence"/>
</dbReference>
<dbReference type="AlphaFoldDB" id="A0A1E2RWQ3"/>
<name>A0A1E2RWQ3_9HYPH</name>
<dbReference type="EMBL" id="MASI01000007">
    <property type="protein sequence ID" value="ODA66499.1"/>
    <property type="molecule type" value="Genomic_DNA"/>
</dbReference>
<dbReference type="InterPro" id="IPR011008">
    <property type="entry name" value="Dimeric_a/b-barrel"/>
</dbReference>
<reference evidence="1 2" key="1">
    <citation type="submission" date="2016-07" db="EMBL/GenBank/DDBJ databases">
        <title>Draft genome sequence of Methyloligella halotolerans C2T (VKM B-2706T=CCUG 61687T=DSM 25045T), a halotolerant polyhydroxybutyrate accumulating methylotroph.</title>
        <authorList>
            <person name="Vasilenko O.V."/>
            <person name="Doronina N.V."/>
            <person name="Poroshina M.N."/>
            <person name="Tarlachkov S.V."/>
            <person name="Trotsenko Y.A."/>
        </authorList>
    </citation>
    <scope>NUCLEOTIDE SEQUENCE [LARGE SCALE GENOMIC DNA]</scope>
    <source>
        <strain evidence="1 2">VKM B-2706</strain>
    </source>
</reference>
<evidence type="ECO:0008006" key="3">
    <source>
        <dbReference type="Google" id="ProtNLM"/>
    </source>
</evidence>
<dbReference type="RefSeq" id="WP_069095792.1">
    <property type="nucleotide sequence ID" value="NZ_MASI01000007.1"/>
</dbReference>
<comment type="caution">
    <text evidence="1">The sequence shown here is derived from an EMBL/GenBank/DDBJ whole genome shotgun (WGS) entry which is preliminary data.</text>
</comment>
<evidence type="ECO:0000313" key="2">
    <source>
        <dbReference type="Proteomes" id="UP000095087"/>
    </source>
</evidence>
<organism evidence="1 2">
    <name type="scientific">Methyloligella halotolerans</name>
    <dbReference type="NCBI Taxonomy" id="1177755"/>
    <lineage>
        <taxon>Bacteria</taxon>
        <taxon>Pseudomonadati</taxon>
        <taxon>Pseudomonadota</taxon>
        <taxon>Alphaproteobacteria</taxon>
        <taxon>Hyphomicrobiales</taxon>
        <taxon>Hyphomicrobiaceae</taxon>
        <taxon>Methyloligella</taxon>
    </lineage>
</organism>
<protein>
    <recommendedName>
        <fullName evidence="3">RNA signal recognition particle</fullName>
    </recommendedName>
</protein>
<sequence>MTFIDGFVVPVPASNKSEFIEHARKIGGVFVELGALHVRECWGADVPDGTLTDFKKAVQAKPDEAIAFGWIEWPDRGTRDAAMEKMQGLMKTDDRVKPETNPMPFDGKRMIFAGFESLLVSEK</sequence>
<dbReference type="STRING" id="1177755.A7A08_02622"/>
<accession>A0A1E2RWQ3</accession>
<dbReference type="InterPro" id="IPR009874">
    <property type="entry name" value="DUF1428"/>
</dbReference>
<keyword evidence="2" id="KW-1185">Reference proteome</keyword>
<proteinExistence type="predicted"/>
<evidence type="ECO:0000313" key="1">
    <source>
        <dbReference type="EMBL" id="ODA66499.1"/>
    </source>
</evidence>
<dbReference type="OrthoDB" id="9792392at2"/>
<dbReference type="Gene3D" id="3.30.70.100">
    <property type="match status" value="1"/>
</dbReference>
<dbReference type="Pfam" id="PF07237">
    <property type="entry name" value="DUF1428"/>
    <property type="match status" value="1"/>
</dbReference>
<gene>
    <name evidence="1" type="ORF">A7A08_02622</name>
</gene>
<dbReference type="PATRIC" id="fig|1177755.3.peg.2644"/>
<dbReference type="PIRSF" id="PIRSF007028">
    <property type="entry name" value="UCP007028"/>
    <property type="match status" value="1"/>
</dbReference>